<dbReference type="Gene3D" id="1.10.260.40">
    <property type="entry name" value="lambda repressor-like DNA-binding domains"/>
    <property type="match status" value="1"/>
</dbReference>
<dbReference type="InterPro" id="IPR010982">
    <property type="entry name" value="Lambda_DNA-bd_dom_sf"/>
</dbReference>
<dbReference type="Pfam" id="PF19054">
    <property type="entry name" value="DUF5753"/>
    <property type="match status" value="1"/>
</dbReference>
<organism evidence="2 3">
    <name type="scientific">Actinokineospora xionganensis</name>
    <dbReference type="NCBI Taxonomy" id="2684470"/>
    <lineage>
        <taxon>Bacteria</taxon>
        <taxon>Bacillati</taxon>
        <taxon>Actinomycetota</taxon>
        <taxon>Actinomycetes</taxon>
        <taxon>Pseudonocardiales</taxon>
        <taxon>Pseudonocardiaceae</taxon>
        <taxon>Actinokineospora</taxon>
    </lineage>
</organism>
<dbReference type="Proteomes" id="UP000734823">
    <property type="component" value="Unassembled WGS sequence"/>
</dbReference>
<accession>A0ABR7L8Y7</accession>
<evidence type="ECO:0000313" key="3">
    <source>
        <dbReference type="Proteomes" id="UP000734823"/>
    </source>
</evidence>
<reference evidence="2 3" key="1">
    <citation type="submission" date="2020-06" db="EMBL/GenBank/DDBJ databases">
        <title>Actinokineospora xiongansis sp. nov., isolated from soil of Baiyangdian.</title>
        <authorList>
            <person name="Zhang X."/>
        </authorList>
    </citation>
    <scope>NUCLEOTIDE SEQUENCE [LARGE SCALE GENOMIC DNA]</scope>
    <source>
        <strain evidence="2 3">HBU206404</strain>
    </source>
</reference>
<keyword evidence="3" id="KW-1185">Reference proteome</keyword>
<evidence type="ECO:0000313" key="2">
    <source>
        <dbReference type="EMBL" id="MBC6448973.1"/>
    </source>
</evidence>
<gene>
    <name evidence="2" type="ORF">GPZ80_17530</name>
</gene>
<feature type="domain" description="DUF5753" evidence="1">
    <location>
        <begin position="99"/>
        <end position="275"/>
    </location>
</feature>
<name>A0ABR7L8Y7_9PSEU</name>
<proteinExistence type="predicted"/>
<dbReference type="InterPro" id="IPR043917">
    <property type="entry name" value="DUF5753"/>
</dbReference>
<dbReference type="SUPFAM" id="SSF47413">
    <property type="entry name" value="lambda repressor-like DNA-binding domains"/>
    <property type="match status" value="1"/>
</dbReference>
<dbReference type="RefSeq" id="WP_187221443.1">
    <property type="nucleotide sequence ID" value="NZ_JABVED010000009.1"/>
</dbReference>
<dbReference type="EMBL" id="JABVED010000009">
    <property type="protein sequence ID" value="MBC6448973.1"/>
    <property type="molecule type" value="Genomic_DNA"/>
</dbReference>
<dbReference type="CDD" id="cd00093">
    <property type="entry name" value="HTH_XRE"/>
    <property type="match status" value="1"/>
</dbReference>
<dbReference type="InterPro" id="IPR001387">
    <property type="entry name" value="Cro/C1-type_HTH"/>
</dbReference>
<evidence type="ECO:0000259" key="1">
    <source>
        <dbReference type="Pfam" id="PF19054"/>
    </source>
</evidence>
<comment type="caution">
    <text evidence="2">The sequence shown here is derived from an EMBL/GenBank/DDBJ whole genome shotgun (WGS) entry which is preliminary data.</text>
</comment>
<sequence length="284" mass="31434">MTLVRDASVRARELGAALKAARSKVGFHGNEIAERLGWSTSKVSRMETGDRACGKLDVATYLAYCGVVGDELARLIDMAEEPDSGLWSQGLDEHVGDDLRTLVMLESSARTAHNYEPLAIPGLTQTEGYIRALFRAGGMVSQEAFDSLVYARLRRQRVLDRDDAPDFHFFVHENALRTQVGGPRVMHEQMLHLLLLGTQPNCRIRVAPRGVEPRTGFVGPFACYEQAEYRSVVYVEQLGASTFLDGPPVEMYQRVLASLATDALSEEESRSLLARLASDYDRPG</sequence>
<dbReference type="Pfam" id="PF13560">
    <property type="entry name" value="HTH_31"/>
    <property type="match status" value="1"/>
</dbReference>
<protein>
    <submittedName>
        <fullName evidence="2">Helix-turn-helix domain-containing protein</fullName>
    </submittedName>
</protein>